<reference evidence="1" key="1">
    <citation type="submission" date="2020-05" db="UniProtKB">
        <authorList>
            <consortium name="EnsemblMetazoa"/>
        </authorList>
    </citation>
    <scope>IDENTIFICATION</scope>
    <source>
        <strain evidence="1">TTRI</strain>
    </source>
</reference>
<protein>
    <submittedName>
        <fullName evidence="1">Uncharacterized protein</fullName>
    </submittedName>
</protein>
<evidence type="ECO:0000313" key="1">
    <source>
        <dbReference type="EnsemblMetazoa" id="GAUT023426-PA"/>
    </source>
</evidence>
<name>A0A1A9V285_GLOAU</name>
<dbReference type="Proteomes" id="UP000078200">
    <property type="component" value="Unassembled WGS sequence"/>
</dbReference>
<keyword evidence="2" id="KW-1185">Reference proteome</keyword>
<dbReference type="EnsemblMetazoa" id="GAUT023426-RA">
    <property type="protein sequence ID" value="GAUT023426-PA"/>
    <property type="gene ID" value="GAUT023426"/>
</dbReference>
<sequence>MYQQFEGKGKVLEEKVDIAIGQLDARINAQENDSIKCFVAPLMAYGANVHYNLDYVPENKLQAKTMPNSADDQENLLAEVAKTLPKQAFQINHYLDKDPGSSADPFSSASVTRLTAIVRSVLPSQKHV</sequence>
<dbReference type="AlphaFoldDB" id="A0A1A9V285"/>
<dbReference type="VEuPathDB" id="VectorBase:GAUT023426"/>
<organism evidence="1 2">
    <name type="scientific">Glossina austeni</name>
    <name type="common">Savannah tsetse fly</name>
    <dbReference type="NCBI Taxonomy" id="7395"/>
    <lineage>
        <taxon>Eukaryota</taxon>
        <taxon>Metazoa</taxon>
        <taxon>Ecdysozoa</taxon>
        <taxon>Arthropoda</taxon>
        <taxon>Hexapoda</taxon>
        <taxon>Insecta</taxon>
        <taxon>Pterygota</taxon>
        <taxon>Neoptera</taxon>
        <taxon>Endopterygota</taxon>
        <taxon>Diptera</taxon>
        <taxon>Brachycera</taxon>
        <taxon>Muscomorpha</taxon>
        <taxon>Hippoboscoidea</taxon>
        <taxon>Glossinidae</taxon>
        <taxon>Glossina</taxon>
    </lineage>
</organism>
<proteinExistence type="predicted"/>
<dbReference type="STRING" id="7395.A0A1A9V285"/>
<accession>A0A1A9V285</accession>
<evidence type="ECO:0000313" key="2">
    <source>
        <dbReference type="Proteomes" id="UP000078200"/>
    </source>
</evidence>